<dbReference type="InterPro" id="IPR019533">
    <property type="entry name" value="Peptidase_S26"/>
</dbReference>
<evidence type="ECO:0000256" key="2">
    <source>
        <dbReference type="ARBA" id="ARBA00004401"/>
    </source>
</evidence>
<dbReference type="RefSeq" id="WP_378289823.1">
    <property type="nucleotide sequence ID" value="NZ_JBHSON010000104.1"/>
</dbReference>
<feature type="domain" description="Peptidase S26" evidence="6">
    <location>
        <begin position="117"/>
        <end position="154"/>
    </location>
</feature>
<comment type="similarity">
    <text evidence="3">Belongs to the peptidase S26 family.</text>
</comment>
<dbReference type="SUPFAM" id="SSF51306">
    <property type="entry name" value="LexA/Signal peptidase"/>
    <property type="match status" value="1"/>
</dbReference>
<evidence type="ECO:0000256" key="3">
    <source>
        <dbReference type="ARBA" id="ARBA00009370"/>
    </source>
</evidence>
<evidence type="ECO:0000256" key="1">
    <source>
        <dbReference type="ARBA" id="ARBA00000677"/>
    </source>
</evidence>
<dbReference type="CDD" id="cd06530">
    <property type="entry name" value="S26_SPase_I"/>
    <property type="match status" value="1"/>
</dbReference>
<comment type="caution">
    <text evidence="7">The sequence shown here is derived from an EMBL/GenBank/DDBJ whole genome shotgun (WGS) entry which is preliminary data.</text>
</comment>
<dbReference type="InterPro" id="IPR000223">
    <property type="entry name" value="Pept_S26A_signal_pept_1"/>
</dbReference>
<gene>
    <name evidence="7" type="ORF">ACFPZN_46570</name>
</gene>
<reference evidence="8" key="1">
    <citation type="journal article" date="2019" name="Int. J. Syst. Evol. Microbiol.">
        <title>The Global Catalogue of Microorganisms (GCM) 10K type strain sequencing project: providing services to taxonomists for standard genome sequencing and annotation.</title>
        <authorList>
            <consortium name="The Broad Institute Genomics Platform"/>
            <consortium name="The Broad Institute Genome Sequencing Center for Infectious Disease"/>
            <person name="Wu L."/>
            <person name="Ma J."/>
        </authorList>
    </citation>
    <scope>NUCLEOTIDE SEQUENCE [LARGE SCALE GENOMIC DNA]</scope>
    <source>
        <strain evidence="8">KCTC 42087</strain>
    </source>
</reference>
<dbReference type="PANTHER" id="PTHR43390:SF1">
    <property type="entry name" value="CHLOROPLAST PROCESSING PEPTIDASE"/>
    <property type="match status" value="1"/>
</dbReference>
<dbReference type="Gene3D" id="2.10.109.10">
    <property type="entry name" value="Umud Fragment, subunit A"/>
    <property type="match status" value="1"/>
</dbReference>
<dbReference type="PRINTS" id="PR00727">
    <property type="entry name" value="LEADERPTASE"/>
</dbReference>
<dbReference type="EC" id="3.4.21.89" evidence="4"/>
<accession>A0ABW1AF07</accession>
<comment type="catalytic activity">
    <reaction evidence="1">
        <text>Cleavage of hydrophobic, N-terminal signal or leader sequences from secreted and periplasmic proteins.</text>
        <dbReference type="EC" id="3.4.21.89"/>
    </reaction>
</comment>
<protein>
    <recommendedName>
        <fullName evidence="4">signal peptidase I</fullName>
        <ecNumber evidence="4">3.4.21.89</ecNumber>
    </recommendedName>
</protein>
<dbReference type="Proteomes" id="UP001596074">
    <property type="component" value="Unassembled WGS sequence"/>
</dbReference>
<feature type="domain" description="Peptidase S26" evidence="6">
    <location>
        <begin position="12"/>
        <end position="105"/>
    </location>
</feature>
<dbReference type="EMBL" id="JBHSON010000104">
    <property type="protein sequence ID" value="MFC5753126.1"/>
    <property type="molecule type" value="Genomic_DNA"/>
</dbReference>
<dbReference type="InterPro" id="IPR036286">
    <property type="entry name" value="LexA/Signal_pep-like_sf"/>
</dbReference>
<keyword evidence="8" id="KW-1185">Reference proteome</keyword>
<proteinExistence type="inferred from homology"/>
<evidence type="ECO:0000256" key="4">
    <source>
        <dbReference type="ARBA" id="ARBA00013208"/>
    </source>
</evidence>
<sequence length="163" mass="17555">MTSTAVAAVTALAGTAALIAWLRRRFVVINVDGPSMQPTLYEGDRVLVRRRPLWHLRAGDIVVVEKAGHRRPGRHRRVAARGSRNLSGHRWVIKRVAAVPGDPVPASVAAAVSAPAGARVPDGRLLVLGDNSGRSLDSRHYGYLPGDGVLGVVVRQMHRHHQG</sequence>
<evidence type="ECO:0000313" key="8">
    <source>
        <dbReference type="Proteomes" id="UP001596074"/>
    </source>
</evidence>
<dbReference type="Pfam" id="PF10502">
    <property type="entry name" value="Peptidase_S26"/>
    <property type="match status" value="2"/>
</dbReference>
<evidence type="ECO:0000259" key="6">
    <source>
        <dbReference type="Pfam" id="PF10502"/>
    </source>
</evidence>
<dbReference type="InterPro" id="IPR019758">
    <property type="entry name" value="Pept_S26A_signal_pept_1_CS"/>
</dbReference>
<dbReference type="PROSITE" id="PS00761">
    <property type="entry name" value="SPASE_I_3"/>
    <property type="match status" value="1"/>
</dbReference>
<evidence type="ECO:0000256" key="5">
    <source>
        <dbReference type="ARBA" id="ARBA00022801"/>
    </source>
</evidence>
<name>A0ABW1AF07_9ACTN</name>
<evidence type="ECO:0000313" key="7">
    <source>
        <dbReference type="EMBL" id="MFC5753126.1"/>
    </source>
</evidence>
<dbReference type="PANTHER" id="PTHR43390">
    <property type="entry name" value="SIGNAL PEPTIDASE I"/>
    <property type="match status" value="1"/>
</dbReference>
<organism evidence="7 8">
    <name type="scientific">Actinomadura rugatobispora</name>
    <dbReference type="NCBI Taxonomy" id="1994"/>
    <lineage>
        <taxon>Bacteria</taxon>
        <taxon>Bacillati</taxon>
        <taxon>Actinomycetota</taxon>
        <taxon>Actinomycetes</taxon>
        <taxon>Streptosporangiales</taxon>
        <taxon>Thermomonosporaceae</taxon>
        <taxon>Actinomadura</taxon>
    </lineage>
</organism>
<comment type="subcellular location">
    <subcellularLocation>
        <location evidence="2">Cell membrane</location>
        <topology evidence="2">Single-pass type II membrane protein</topology>
    </subcellularLocation>
</comment>
<keyword evidence="5" id="KW-0378">Hydrolase</keyword>